<dbReference type="CDD" id="cd00051">
    <property type="entry name" value="EFh"/>
    <property type="match status" value="1"/>
</dbReference>
<dbReference type="PROSITE" id="PS50222">
    <property type="entry name" value="EF_HAND_2"/>
    <property type="match status" value="1"/>
</dbReference>
<evidence type="ECO:0000313" key="3">
    <source>
        <dbReference type="EMBL" id="GMN47144.1"/>
    </source>
</evidence>
<protein>
    <recommendedName>
        <fullName evidence="2">EF-hand domain-containing protein</fullName>
    </recommendedName>
</protein>
<dbReference type="Gene3D" id="1.10.238.10">
    <property type="entry name" value="EF-hand"/>
    <property type="match status" value="1"/>
</dbReference>
<keyword evidence="4" id="KW-1185">Reference proteome</keyword>
<dbReference type="Pfam" id="PF13499">
    <property type="entry name" value="EF-hand_7"/>
    <property type="match status" value="1"/>
</dbReference>
<accession>A0AA88A055</accession>
<dbReference type="InterPro" id="IPR018247">
    <property type="entry name" value="EF_Hand_1_Ca_BS"/>
</dbReference>
<reference evidence="3" key="1">
    <citation type="submission" date="2023-07" db="EMBL/GenBank/DDBJ databases">
        <title>draft genome sequence of fig (Ficus carica).</title>
        <authorList>
            <person name="Takahashi T."/>
            <person name="Nishimura K."/>
        </authorList>
    </citation>
    <scope>NUCLEOTIDE SEQUENCE</scope>
</reference>
<dbReference type="Proteomes" id="UP001187192">
    <property type="component" value="Unassembled WGS sequence"/>
</dbReference>
<proteinExistence type="predicted"/>
<evidence type="ECO:0000259" key="2">
    <source>
        <dbReference type="PROSITE" id="PS50222"/>
    </source>
</evidence>
<evidence type="ECO:0000256" key="1">
    <source>
        <dbReference type="ARBA" id="ARBA00022837"/>
    </source>
</evidence>
<dbReference type="GO" id="GO:0005509">
    <property type="term" value="F:calcium ion binding"/>
    <property type="evidence" value="ECO:0007669"/>
    <property type="project" value="InterPro"/>
</dbReference>
<keyword evidence="1" id="KW-0106">Calcium</keyword>
<dbReference type="PROSITE" id="PS00018">
    <property type="entry name" value="EF_HAND_1"/>
    <property type="match status" value="1"/>
</dbReference>
<dbReference type="AlphaFoldDB" id="A0AA88A055"/>
<feature type="domain" description="EF-hand" evidence="2">
    <location>
        <begin position="53"/>
        <end position="88"/>
    </location>
</feature>
<comment type="caution">
    <text evidence="3">The sequence shown here is derived from an EMBL/GenBank/DDBJ whole genome shotgun (WGS) entry which is preliminary data.</text>
</comment>
<sequence>MANKLPRVVPIRARSGLVHDLGIQVTTRRGKSGRDRFITRDDLGQAMLPYRIASEAAINEIIDDVDTSKDGKINYSEFKAMIKEEMREYAEKQRKLEF</sequence>
<name>A0AA88A055_FICCA</name>
<dbReference type="SUPFAM" id="SSF47473">
    <property type="entry name" value="EF-hand"/>
    <property type="match status" value="1"/>
</dbReference>
<evidence type="ECO:0000313" key="4">
    <source>
        <dbReference type="Proteomes" id="UP001187192"/>
    </source>
</evidence>
<dbReference type="EMBL" id="BTGU01000024">
    <property type="protein sequence ID" value="GMN47144.1"/>
    <property type="molecule type" value="Genomic_DNA"/>
</dbReference>
<dbReference type="SMART" id="SM00054">
    <property type="entry name" value="EFh"/>
    <property type="match status" value="1"/>
</dbReference>
<dbReference type="InterPro" id="IPR002048">
    <property type="entry name" value="EF_hand_dom"/>
</dbReference>
<gene>
    <name evidence="3" type="ORF">TIFTF001_016325</name>
</gene>
<dbReference type="InterPro" id="IPR011992">
    <property type="entry name" value="EF-hand-dom_pair"/>
</dbReference>
<organism evidence="3 4">
    <name type="scientific">Ficus carica</name>
    <name type="common">Common fig</name>
    <dbReference type="NCBI Taxonomy" id="3494"/>
    <lineage>
        <taxon>Eukaryota</taxon>
        <taxon>Viridiplantae</taxon>
        <taxon>Streptophyta</taxon>
        <taxon>Embryophyta</taxon>
        <taxon>Tracheophyta</taxon>
        <taxon>Spermatophyta</taxon>
        <taxon>Magnoliopsida</taxon>
        <taxon>eudicotyledons</taxon>
        <taxon>Gunneridae</taxon>
        <taxon>Pentapetalae</taxon>
        <taxon>rosids</taxon>
        <taxon>fabids</taxon>
        <taxon>Rosales</taxon>
        <taxon>Moraceae</taxon>
        <taxon>Ficeae</taxon>
        <taxon>Ficus</taxon>
    </lineage>
</organism>